<proteinExistence type="inferred from homology"/>
<comment type="cofactor">
    <cofactor evidence="1">
        <name>Mn(2+)</name>
        <dbReference type="ChEBI" id="CHEBI:29035"/>
    </cofactor>
</comment>
<dbReference type="InParanoid" id="E2BCC7"/>
<reference evidence="18 19" key="1">
    <citation type="journal article" date="2010" name="Science">
        <title>Genomic comparison of the ants Camponotus floridanus and Harpegnathos saltator.</title>
        <authorList>
            <person name="Bonasio R."/>
            <person name="Zhang G."/>
            <person name="Ye C."/>
            <person name="Mutti N.S."/>
            <person name="Fang X."/>
            <person name="Qin N."/>
            <person name="Donahue G."/>
            <person name="Yang P."/>
            <person name="Li Q."/>
            <person name="Li C."/>
            <person name="Zhang P."/>
            <person name="Huang Z."/>
            <person name="Berger S.L."/>
            <person name="Reinberg D."/>
            <person name="Wang J."/>
            <person name="Liebig J."/>
        </authorList>
    </citation>
    <scope>NUCLEOTIDE SEQUENCE [LARGE SCALE GENOMIC DNA]</scope>
    <source>
        <strain evidence="18 19">R22 G/1</strain>
    </source>
</reference>
<dbReference type="GO" id="GO:0030145">
    <property type="term" value="F:manganese ion binding"/>
    <property type="evidence" value="ECO:0007669"/>
    <property type="project" value="InterPro"/>
</dbReference>
<keyword evidence="6" id="KW-0224">Dipeptidase</keyword>
<evidence type="ECO:0000256" key="2">
    <source>
        <dbReference type="ARBA" id="ARBA00011738"/>
    </source>
</evidence>
<dbReference type="Gene3D" id="3.90.230.10">
    <property type="entry name" value="Creatinase/methionine aminopeptidase superfamily"/>
    <property type="match status" value="1"/>
</dbReference>
<dbReference type="SUPFAM" id="SSF53092">
    <property type="entry name" value="Creatinase/prolidase N-terminal domain"/>
    <property type="match status" value="1"/>
</dbReference>
<keyword evidence="5" id="KW-0378">Hydrolase</keyword>
<evidence type="ECO:0000256" key="11">
    <source>
        <dbReference type="ARBA" id="ARBA00044141"/>
    </source>
</evidence>
<gene>
    <name evidence="18" type="ORF">EAI_03696</name>
</gene>
<evidence type="ECO:0000313" key="18">
    <source>
        <dbReference type="EMBL" id="EFN86663.1"/>
    </source>
</evidence>
<dbReference type="GO" id="GO:0070006">
    <property type="term" value="F:metalloaminopeptidase activity"/>
    <property type="evidence" value="ECO:0007669"/>
    <property type="project" value="InterPro"/>
</dbReference>
<comment type="similarity">
    <text evidence="9">Belongs to the peptidase M24B family. Eukaryotic-type prolidase subfamily.</text>
</comment>
<evidence type="ECO:0000256" key="13">
    <source>
        <dbReference type="ARBA" id="ARBA00044284"/>
    </source>
</evidence>
<evidence type="ECO:0000256" key="3">
    <source>
        <dbReference type="ARBA" id="ARBA00022670"/>
    </source>
</evidence>
<dbReference type="Gene3D" id="3.40.350.10">
    <property type="entry name" value="Creatinase/prolidase N-terminal domain"/>
    <property type="match status" value="1"/>
</dbReference>
<dbReference type="InterPro" id="IPR000994">
    <property type="entry name" value="Pept_M24"/>
</dbReference>
<dbReference type="Proteomes" id="UP000008237">
    <property type="component" value="Unassembled WGS sequence"/>
</dbReference>
<name>E2BCC7_HARSA</name>
<dbReference type="SUPFAM" id="SSF55920">
    <property type="entry name" value="Creatinase/aminopeptidase"/>
    <property type="match status" value="1"/>
</dbReference>
<evidence type="ECO:0000256" key="8">
    <source>
        <dbReference type="ARBA" id="ARBA00023211"/>
    </source>
</evidence>
<keyword evidence="3" id="KW-0645">Protease</keyword>
<dbReference type="InterPro" id="IPR029149">
    <property type="entry name" value="Creatin/AminoP/Spt16_N"/>
</dbReference>
<dbReference type="AlphaFoldDB" id="E2BCC7"/>
<dbReference type="EC" id="3.4.13.9" evidence="10"/>
<evidence type="ECO:0000256" key="1">
    <source>
        <dbReference type="ARBA" id="ARBA00001936"/>
    </source>
</evidence>
<comment type="catalytic activity">
    <reaction evidence="15">
        <text>Xaa-L-Pro dipeptide + H2O = an L-alpha-amino acid + L-proline</text>
        <dbReference type="Rhea" id="RHEA:76407"/>
        <dbReference type="ChEBI" id="CHEBI:15377"/>
        <dbReference type="ChEBI" id="CHEBI:59869"/>
        <dbReference type="ChEBI" id="CHEBI:60039"/>
        <dbReference type="ChEBI" id="CHEBI:195196"/>
        <dbReference type="EC" id="3.4.13.9"/>
    </reaction>
</comment>
<evidence type="ECO:0000256" key="9">
    <source>
        <dbReference type="ARBA" id="ARBA00043990"/>
    </source>
</evidence>
<dbReference type="PANTHER" id="PTHR48480">
    <property type="match status" value="1"/>
</dbReference>
<feature type="domain" description="Aminopeptidase P N-terminal" evidence="17">
    <location>
        <begin position="25"/>
        <end position="163"/>
    </location>
</feature>
<sequence>MAESGSAKPSTMKSYFWRSRDTLKVPMSLFRDNRERLVSRLRANSEVSAAGTFVVLQGGEDVPFNDTDINWPFRQESFFQWCFGAEEPGCYGALDLAAGTSILFVPRLPAEYAVWQGKLYTLDDFKKRYAVDEARYTDEIARVLKEKRAHLLLTLSGRNSDSGLLAREAVFDGIAEFKVNNSILYPEICECRVIKSPGEIEVLRYVCKISSDAHKVVMRTVRPGMVEYQAEAAFCHHVYSTGGCRHVSYTCICGSGHNSSILHYGHAGAPNSKVMQDGDMCLFDLGGNYCGYAADITCSFPINGKFTEDQKLIYNAVLKARDAVIAAAKPGVAWTDMHLLANRVMLTSLKAGGLLVGDVEDMIKAGLNEIFQPHGLGHLLGLDVHDVGGYLSCHPERSKEPGLRKLRTARTLLAGMVLTVEPGCYFVDCLLDAALANPDQAKFLVAEQLKRFRGFGGVRIEDDVLITETGVENLTFVPRT</sequence>
<evidence type="ECO:0000256" key="7">
    <source>
        <dbReference type="ARBA" id="ARBA00023049"/>
    </source>
</evidence>
<evidence type="ECO:0000256" key="4">
    <source>
        <dbReference type="ARBA" id="ARBA00022723"/>
    </source>
</evidence>
<comment type="subunit">
    <text evidence="2">Homodimer.</text>
</comment>
<dbReference type="Pfam" id="PF00557">
    <property type="entry name" value="Peptidase_M24"/>
    <property type="match status" value="1"/>
</dbReference>
<evidence type="ECO:0000256" key="10">
    <source>
        <dbReference type="ARBA" id="ARBA00044051"/>
    </source>
</evidence>
<organism evidence="19">
    <name type="scientific">Harpegnathos saltator</name>
    <name type="common">Jerdon's jumping ant</name>
    <dbReference type="NCBI Taxonomy" id="610380"/>
    <lineage>
        <taxon>Eukaryota</taxon>
        <taxon>Metazoa</taxon>
        <taxon>Ecdysozoa</taxon>
        <taxon>Arthropoda</taxon>
        <taxon>Hexapoda</taxon>
        <taxon>Insecta</taxon>
        <taxon>Pterygota</taxon>
        <taxon>Neoptera</taxon>
        <taxon>Endopterygota</taxon>
        <taxon>Hymenoptera</taxon>
        <taxon>Apocrita</taxon>
        <taxon>Aculeata</taxon>
        <taxon>Formicoidea</taxon>
        <taxon>Formicidae</taxon>
        <taxon>Ponerinae</taxon>
        <taxon>Ponerini</taxon>
        <taxon>Harpegnathos</taxon>
    </lineage>
</organism>
<evidence type="ECO:0000256" key="5">
    <source>
        <dbReference type="ARBA" id="ARBA00022801"/>
    </source>
</evidence>
<dbReference type="InterPro" id="IPR007865">
    <property type="entry name" value="Aminopep_P_N"/>
</dbReference>
<dbReference type="GO" id="GO:0102009">
    <property type="term" value="F:proline dipeptidase activity"/>
    <property type="evidence" value="ECO:0007669"/>
    <property type="project" value="UniProtKB-EC"/>
</dbReference>
<dbReference type="PROSITE" id="PS00491">
    <property type="entry name" value="PROLINE_PEPTIDASE"/>
    <property type="match status" value="1"/>
</dbReference>
<evidence type="ECO:0000256" key="15">
    <source>
        <dbReference type="ARBA" id="ARBA00048994"/>
    </source>
</evidence>
<dbReference type="FunFam" id="3.90.230.10:FF:000002">
    <property type="entry name" value="Xaa-Pro aminopeptidase 3"/>
    <property type="match status" value="1"/>
</dbReference>
<protein>
    <recommendedName>
        <fullName evidence="11">Xaa-Pro dipeptidase</fullName>
        <ecNumber evidence="10">3.4.13.9</ecNumber>
    </recommendedName>
    <alternativeName>
        <fullName evidence="14">Imidodipeptidase</fullName>
    </alternativeName>
    <alternativeName>
        <fullName evidence="12">Peptidase D</fullName>
    </alternativeName>
    <alternativeName>
        <fullName evidence="13">Proline dipeptidase</fullName>
    </alternativeName>
</protein>
<evidence type="ECO:0000256" key="14">
    <source>
        <dbReference type="ARBA" id="ARBA00044351"/>
    </source>
</evidence>
<keyword evidence="19" id="KW-1185">Reference proteome</keyword>
<dbReference type="InterPro" id="IPR052433">
    <property type="entry name" value="X-Pro_dipept-like"/>
</dbReference>
<dbReference type="CDD" id="cd01087">
    <property type="entry name" value="Prolidase"/>
    <property type="match status" value="1"/>
</dbReference>
<evidence type="ECO:0000256" key="6">
    <source>
        <dbReference type="ARBA" id="ARBA00022997"/>
    </source>
</evidence>
<dbReference type="InterPro" id="IPR001131">
    <property type="entry name" value="Peptidase_M24B_aminopep-P_CS"/>
</dbReference>
<dbReference type="FunCoup" id="E2BCC7">
    <property type="interactions" value="1028"/>
</dbReference>
<accession>E2BCC7</accession>
<dbReference type="Pfam" id="PF05195">
    <property type="entry name" value="AMP_N"/>
    <property type="match status" value="1"/>
</dbReference>
<dbReference type="STRING" id="610380.E2BCC7"/>
<dbReference type="OrthoDB" id="10261878at2759"/>
<keyword evidence="8" id="KW-0464">Manganese</keyword>
<evidence type="ECO:0000313" key="19">
    <source>
        <dbReference type="Proteomes" id="UP000008237"/>
    </source>
</evidence>
<dbReference type="MEROPS" id="M24.007"/>
<keyword evidence="7" id="KW-0482">Metalloprotease</keyword>
<dbReference type="SMART" id="SM01011">
    <property type="entry name" value="AMP_N"/>
    <property type="match status" value="1"/>
</dbReference>
<dbReference type="PANTHER" id="PTHR48480:SF2">
    <property type="entry name" value="PEPTIDASE D"/>
    <property type="match status" value="1"/>
</dbReference>
<dbReference type="InterPro" id="IPR036005">
    <property type="entry name" value="Creatinase/aminopeptidase-like"/>
</dbReference>
<evidence type="ECO:0000256" key="16">
    <source>
        <dbReference type="RuleBase" id="RU000590"/>
    </source>
</evidence>
<evidence type="ECO:0000256" key="12">
    <source>
        <dbReference type="ARBA" id="ARBA00044252"/>
    </source>
</evidence>
<dbReference type="OMA" id="DAHALFF"/>
<dbReference type="EMBL" id="GL447257">
    <property type="protein sequence ID" value="EFN86663.1"/>
    <property type="molecule type" value="Genomic_DNA"/>
</dbReference>
<keyword evidence="4 16" id="KW-0479">Metal-binding</keyword>
<evidence type="ECO:0000259" key="17">
    <source>
        <dbReference type="SMART" id="SM01011"/>
    </source>
</evidence>
<dbReference type="GO" id="GO:0006508">
    <property type="term" value="P:proteolysis"/>
    <property type="evidence" value="ECO:0007669"/>
    <property type="project" value="UniProtKB-KW"/>
</dbReference>